<keyword evidence="2" id="KW-1208">Phospholipid metabolism</keyword>
<evidence type="ECO:0000313" key="7">
    <source>
        <dbReference type="Proteomes" id="UP001153712"/>
    </source>
</evidence>
<accession>A0A9N9XP43</accession>
<dbReference type="Proteomes" id="UP001153712">
    <property type="component" value="Chromosome 2"/>
</dbReference>
<dbReference type="Gene3D" id="3.90.1200.10">
    <property type="match status" value="1"/>
</dbReference>
<evidence type="ECO:0000256" key="2">
    <source>
        <dbReference type="ARBA" id="ARBA00023264"/>
    </source>
</evidence>
<evidence type="ECO:0000256" key="5">
    <source>
        <dbReference type="ARBA" id="ARBA00038874"/>
    </source>
</evidence>
<evidence type="ECO:0000313" key="6">
    <source>
        <dbReference type="EMBL" id="CAG9859427.1"/>
    </source>
</evidence>
<reference evidence="6" key="1">
    <citation type="submission" date="2022-01" db="EMBL/GenBank/DDBJ databases">
        <authorList>
            <person name="King R."/>
        </authorList>
    </citation>
    <scope>NUCLEOTIDE SEQUENCE</scope>
</reference>
<protein>
    <recommendedName>
        <fullName evidence="5">ethanolamine kinase</fullName>
        <ecNumber evidence="5">2.7.1.82</ecNumber>
    </recommendedName>
</protein>
<keyword evidence="1" id="KW-0443">Lipid metabolism</keyword>
<dbReference type="EMBL" id="OU900095">
    <property type="protein sequence ID" value="CAG9859427.1"/>
    <property type="molecule type" value="Genomic_DNA"/>
</dbReference>
<keyword evidence="1" id="KW-0594">Phospholipid biosynthesis</keyword>
<keyword evidence="7" id="KW-1185">Reference proteome</keyword>
<dbReference type="CDD" id="cd05157">
    <property type="entry name" value="ETNK_euk"/>
    <property type="match status" value="1"/>
</dbReference>
<evidence type="ECO:0000256" key="4">
    <source>
        <dbReference type="ARBA" id="ARBA00038211"/>
    </source>
</evidence>
<gene>
    <name evidence="6" type="ORF">PHYEVI_LOCUS5801</name>
</gene>
<keyword evidence="1" id="KW-0444">Lipid biosynthesis</keyword>
<name>A0A9N9XP43_PHYSR</name>
<evidence type="ECO:0000256" key="3">
    <source>
        <dbReference type="ARBA" id="ARBA00037883"/>
    </source>
</evidence>
<dbReference type="GO" id="GO:0005737">
    <property type="term" value="C:cytoplasm"/>
    <property type="evidence" value="ECO:0007669"/>
    <property type="project" value="TreeGrafter"/>
</dbReference>
<dbReference type="EC" id="2.7.1.82" evidence="5"/>
<evidence type="ECO:0000256" key="1">
    <source>
        <dbReference type="ARBA" id="ARBA00023209"/>
    </source>
</evidence>
<comment type="similarity">
    <text evidence="4">Belongs to the choline/ethanolamine kinase family.</text>
</comment>
<dbReference type="AlphaFoldDB" id="A0A9N9XP43"/>
<dbReference type="GO" id="GO:0006646">
    <property type="term" value="P:phosphatidylethanolamine biosynthetic process"/>
    <property type="evidence" value="ECO:0007669"/>
    <property type="project" value="TreeGrafter"/>
</dbReference>
<dbReference type="Gene3D" id="3.30.200.20">
    <property type="entry name" value="Phosphorylase Kinase, domain 1"/>
    <property type="match status" value="1"/>
</dbReference>
<sequence>MDSSEKRNEVPSVEIEVKEEEIEKGALEILKIIRPNWEESSITFKLLTDGITNKLMACKPEEEADEETVLVRIYGNKTDLIIDRKAETRNILLLNRAGLAPDLYATFRNGLAYKFLPGKTLTSDTVRNPVIYELVARQMARLHKVQPDDGRNGSPFIWDKIRRFLDLIPDVFSDSDKQRRFSGSGFAKGIIEEELRRVKSAVETSRVPIVFAHNDLLLGNVIYNEQLCNVTFIDYEYAALNYQPFDIANHFAEFVGLAEPLDYDSLYPDKEFQQNWIRIYLEEFTGVPPSQKDVESLYVHVNKFVLLSHLFWGVWALVQAEYSYINFDYMGYAFVRFTEYFKRKESFLNLNLPS</sequence>
<dbReference type="SUPFAM" id="SSF56112">
    <property type="entry name" value="Protein kinase-like (PK-like)"/>
    <property type="match status" value="1"/>
</dbReference>
<proteinExistence type="inferred from homology"/>
<dbReference type="PANTHER" id="PTHR22603:SF66">
    <property type="entry name" value="ETHANOLAMINE KINASE"/>
    <property type="match status" value="1"/>
</dbReference>
<dbReference type="GO" id="GO:0004305">
    <property type="term" value="F:ethanolamine kinase activity"/>
    <property type="evidence" value="ECO:0007669"/>
    <property type="project" value="UniProtKB-EC"/>
</dbReference>
<dbReference type="OrthoDB" id="10267235at2759"/>
<dbReference type="Pfam" id="PF01633">
    <property type="entry name" value="Choline_kinase"/>
    <property type="match status" value="1"/>
</dbReference>
<dbReference type="PANTHER" id="PTHR22603">
    <property type="entry name" value="CHOLINE/ETHANOALAMINE KINASE"/>
    <property type="match status" value="1"/>
</dbReference>
<dbReference type="InterPro" id="IPR011009">
    <property type="entry name" value="Kinase-like_dom_sf"/>
</dbReference>
<comment type="pathway">
    <text evidence="3">Phospholipid metabolism; phosphatidylethanolamine biosynthesis; phosphatidylethanolamine from ethanolamine: step 1/3.</text>
</comment>
<organism evidence="6 7">
    <name type="scientific">Phyllotreta striolata</name>
    <name type="common">Striped flea beetle</name>
    <name type="synonym">Crioceris striolata</name>
    <dbReference type="NCBI Taxonomy" id="444603"/>
    <lineage>
        <taxon>Eukaryota</taxon>
        <taxon>Metazoa</taxon>
        <taxon>Ecdysozoa</taxon>
        <taxon>Arthropoda</taxon>
        <taxon>Hexapoda</taxon>
        <taxon>Insecta</taxon>
        <taxon>Pterygota</taxon>
        <taxon>Neoptera</taxon>
        <taxon>Endopterygota</taxon>
        <taxon>Coleoptera</taxon>
        <taxon>Polyphaga</taxon>
        <taxon>Cucujiformia</taxon>
        <taxon>Chrysomeloidea</taxon>
        <taxon>Chrysomelidae</taxon>
        <taxon>Galerucinae</taxon>
        <taxon>Alticini</taxon>
        <taxon>Phyllotreta</taxon>
    </lineage>
</organism>